<protein>
    <submittedName>
        <fullName evidence="2">Alpha/beta hydrolase</fullName>
    </submittedName>
</protein>
<evidence type="ECO:0000259" key="1">
    <source>
        <dbReference type="Pfam" id="PF12697"/>
    </source>
</evidence>
<dbReference type="SUPFAM" id="SSF53474">
    <property type="entry name" value="alpha/beta-Hydrolases"/>
    <property type="match status" value="1"/>
</dbReference>
<organism evidence="2 3">
    <name type="scientific">Microbacterium terricola</name>
    <dbReference type="NCBI Taxonomy" id="344163"/>
    <lineage>
        <taxon>Bacteria</taxon>
        <taxon>Bacillati</taxon>
        <taxon>Actinomycetota</taxon>
        <taxon>Actinomycetes</taxon>
        <taxon>Micrococcales</taxon>
        <taxon>Microbacteriaceae</taxon>
        <taxon>Microbacterium</taxon>
    </lineage>
</organism>
<dbReference type="RefSeq" id="WP_263797535.1">
    <property type="nucleotide sequence ID" value="NZ_AP027141.1"/>
</dbReference>
<dbReference type="PANTHER" id="PTHR43433:SF5">
    <property type="entry name" value="AB HYDROLASE-1 DOMAIN-CONTAINING PROTEIN"/>
    <property type="match status" value="1"/>
</dbReference>
<dbReference type="Gene3D" id="3.40.50.1820">
    <property type="entry name" value="alpha/beta hydrolase"/>
    <property type="match status" value="1"/>
</dbReference>
<dbReference type="InterPro" id="IPR029058">
    <property type="entry name" value="AB_hydrolase_fold"/>
</dbReference>
<gene>
    <name evidence="2" type="ORF">Microterr_25400</name>
</gene>
<dbReference type="Pfam" id="PF12697">
    <property type="entry name" value="Abhydrolase_6"/>
    <property type="match status" value="1"/>
</dbReference>
<keyword evidence="2" id="KW-0378">Hydrolase</keyword>
<keyword evidence="3" id="KW-1185">Reference proteome</keyword>
<dbReference type="EMBL" id="AP027141">
    <property type="protein sequence ID" value="BDV31880.1"/>
    <property type="molecule type" value="Genomic_DNA"/>
</dbReference>
<accession>A0ABM8E285</accession>
<dbReference type="GO" id="GO:0016787">
    <property type="term" value="F:hydrolase activity"/>
    <property type="evidence" value="ECO:0007669"/>
    <property type="project" value="UniProtKB-KW"/>
</dbReference>
<dbReference type="InterPro" id="IPR000073">
    <property type="entry name" value="AB_hydrolase_1"/>
</dbReference>
<feature type="domain" description="AB hydrolase-1" evidence="1">
    <location>
        <begin position="23"/>
        <end position="244"/>
    </location>
</feature>
<evidence type="ECO:0000313" key="3">
    <source>
        <dbReference type="Proteomes" id="UP001317779"/>
    </source>
</evidence>
<dbReference type="Proteomes" id="UP001317779">
    <property type="component" value="Chromosome"/>
</dbReference>
<sequence length="259" mass="26954">MSLIESADGTSIAVHEVGSGPAVVIVNGAFSTAKDAVEIADAFAGAGLRAVTYDRRARGDSGDTPPVDPLREVEDLAAVIASVGGVAAVIGHSSGAVLALYAAGEGVPVGRLLLSEPPFHFGEDEPDAALPERLQALVDAGEEAEAVLVFQREGIGLPEEMIEQIRTSPLFDSLVPLAQSTVYDATLTRQVSTPTAEMRQVEVPVTILCGVQTFPLLTGAARRLAEAMPAAEFLEVPESVGHRLDPAAATRIVAERLQV</sequence>
<name>A0ABM8E285_9MICO</name>
<evidence type="ECO:0000313" key="2">
    <source>
        <dbReference type="EMBL" id="BDV31880.1"/>
    </source>
</evidence>
<dbReference type="InterPro" id="IPR050471">
    <property type="entry name" value="AB_hydrolase"/>
</dbReference>
<proteinExistence type="predicted"/>
<reference evidence="2 3" key="1">
    <citation type="submission" date="2022-12" db="EMBL/GenBank/DDBJ databases">
        <title>Microbacterium terricola strain KV-448 chromosome, complete genome.</title>
        <authorList>
            <person name="Oshima T."/>
            <person name="Moriya T."/>
            <person name="Bessho Y."/>
        </authorList>
    </citation>
    <scope>NUCLEOTIDE SEQUENCE [LARGE SCALE GENOMIC DNA]</scope>
    <source>
        <strain evidence="2 3">KV-448</strain>
    </source>
</reference>
<dbReference type="PANTHER" id="PTHR43433">
    <property type="entry name" value="HYDROLASE, ALPHA/BETA FOLD FAMILY PROTEIN"/>
    <property type="match status" value="1"/>
</dbReference>